<organism evidence="8 9">
    <name type="scientific">Limulus polyphemus</name>
    <name type="common">Atlantic horseshoe crab</name>
    <dbReference type="NCBI Taxonomy" id="6850"/>
    <lineage>
        <taxon>Eukaryota</taxon>
        <taxon>Metazoa</taxon>
        <taxon>Ecdysozoa</taxon>
        <taxon>Arthropoda</taxon>
        <taxon>Chelicerata</taxon>
        <taxon>Merostomata</taxon>
        <taxon>Xiphosura</taxon>
        <taxon>Limulidae</taxon>
        <taxon>Limulus</taxon>
    </lineage>
</organism>
<keyword evidence="2" id="KW-0677">Repeat</keyword>
<feature type="domain" description="Ig-like" evidence="7">
    <location>
        <begin position="111"/>
        <end position="195"/>
    </location>
</feature>
<name>A0ABM1C009_LIMPO</name>
<dbReference type="SUPFAM" id="SSF48726">
    <property type="entry name" value="Immunoglobulin"/>
    <property type="match status" value="2"/>
</dbReference>
<keyword evidence="8" id="KW-1185">Reference proteome</keyword>
<dbReference type="PANTHER" id="PTHR12231:SF253">
    <property type="entry name" value="DPR-INTERACTING PROTEIN ETA, ISOFORM B-RELATED"/>
    <property type="match status" value="1"/>
</dbReference>
<dbReference type="GeneID" id="106475727"/>
<evidence type="ECO:0000313" key="9">
    <source>
        <dbReference type="RefSeq" id="XP_013791852.2"/>
    </source>
</evidence>
<dbReference type="Gene3D" id="1.10.2000.10">
    <property type="entry name" value="Frizzled cysteine-rich domain"/>
    <property type="match status" value="1"/>
</dbReference>
<evidence type="ECO:0000256" key="2">
    <source>
        <dbReference type="ARBA" id="ARBA00022737"/>
    </source>
</evidence>
<reference evidence="9" key="1">
    <citation type="submission" date="2025-08" db="UniProtKB">
        <authorList>
            <consortium name="RefSeq"/>
        </authorList>
    </citation>
    <scope>IDENTIFICATION</scope>
    <source>
        <tissue evidence="9">Muscle</tissue>
    </source>
</reference>
<dbReference type="InterPro" id="IPR036179">
    <property type="entry name" value="Ig-like_dom_sf"/>
</dbReference>
<sequence>MKLYSVFQDSPRRFAFNNKAPVITDGPRSKMVMSGDNVNFTCLTSGDPKPTVTWHRKVVHRSHGNYQVIDSGVLLLNKVELFDEGEYFCSAKNINGVQRSKAAILTVDVAPSIQVTRTVYNVTWGSEVELSCSAYGAPPPRMYWLKDEKQLPQSRKELFHSVLSFTATQSVKYTCQAVTHLRSSNSILKDSKDFYVYVFPTLISASKKEGNYTDLGEETDEVRMEEERMFDDERLPEAKHNVTVPSVSNGTCLPYSGVICAAELRGAGLVFYNYSNSPVHVNEKITEALWIELITPLPEPCRSAARRLLCYYAFPQCEGESSSIQAKPLCR</sequence>
<dbReference type="InterPro" id="IPR007110">
    <property type="entry name" value="Ig-like_dom"/>
</dbReference>
<evidence type="ECO:0000256" key="4">
    <source>
        <dbReference type="ARBA" id="ARBA00023319"/>
    </source>
</evidence>
<evidence type="ECO:0000256" key="3">
    <source>
        <dbReference type="ARBA" id="ARBA00023157"/>
    </source>
</evidence>
<dbReference type="PANTHER" id="PTHR12231">
    <property type="entry name" value="CTX-RELATED TYPE I TRANSMEMBRANE PROTEIN"/>
    <property type="match status" value="1"/>
</dbReference>
<evidence type="ECO:0000256" key="5">
    <source>
        <dbReference type="PROSITE-ProRule" id="PRU00090"/>
    </source>
</evidence>
<comment type="caution">
    <text evidence="5">Lacks conserved residue(s) required for the propagation of feature annotation.</text>
</comment>
<keyword evidence="3" id="KW-1015">Disulfide bond</keyword>
<accession>A0ABM1C009</accession>
<dbReference type="Pfam" id="PF13927">
    <property type="entry name" value="Ig_3"/>
    <property type="match status" value="2"/>
</dbReference>
<keyword evidence="1" id="KW-0732">Signal</keyword>
<dbReference type="InterPro" id="IPR051170">
    <property type="entry name" value="Neural/epithelial_adhesion"/>
</dbReference>
<dbReference type="Gene3D" id="2.60.40.10">
    <property type="entry name" value="Immunoglobulins"/>
    <property type="match status" value="2"/>
</dbReference>
<dbReference type="InterPro" id="IPR020067">
    <property type="entry name" value="Frizzled_dom"/>
</dbReference>
<feature type="domain" description="Ig-like" evidence="7">
    <location>
        <begin position="21"/>
        <end position="106"/>
    </location>
</feature>
<evidence type="ECO:0000256" key="1">
    <source>
        <dbReference type="ARBA" id="ARBA00022729"/>
    </source>
</evidence>
<dbReference type="RefSeq" id="XP_013791852.2">
    <property type="nucleotide sequence ID" value="XM_013936398.2"/>
</dbReference>
<evidence type="ECO:0000259" key="7">
    <source>
        <dbReference type="PROSITE" id="PS50835"/>
    </source>
</evidence>
<dbReference type="PROSITE" id="PS50038">
    <property type="entry name" value="FZ"/>
    <property type="match status" value="1"/>
</dbReference>
<dbReference type="InterPro" id="IPR013783">
    <property type="entry name" value="Ig-like_fold"/>
</dbReference>
<dbReference type="InterPro" id="IPR003599">
    <property type="entry name" value="Ig_sub"/>
</dbReference>
<dbReference type="InterPro" id="IPR003598">
    <property type="entry name" value="Ig_sub2"/>
</dbReference>
<evidence type="ECO:0000313" key="8">
    <source>
        <dbReference type="Proteomes" id="UP000694941"/>
    </source>
</evidence>
<dbReference type="SMART" id="SM00409">
    <property type="entry name" value="IG"/>
    <property type="match status" value="2"/>
</dbReference>
<feature type="domain" description="FZ" evidence="6">
    <location>
        <begin position="247"/>
        <end position="331"/>
    </location>
</feature>
<proteinExistence type="predicted"/>
<evidence type="ECO:0000259" key="6">
    <source>
        <dbReference type="PROSITE" id="PS50038"/>
    </source>
</evidence>
<protein>
    <submittedName>
        <fullName evidence="9">Muscle, skeletal receptor tyrosine protein kinase-like isoform X1</fullName>
    </submittedName>
</protein>
<dbReference type="PROSITE" id="PS50835">
    <property type="entry name" value="IG_LIKE"/>
    <property type="match status" value="2"/>
</dbReference>
<dbReference type="SMART" id="SM00408">
    <property type="entry name" value="IGc2"/>
    <property type="match status" value="2"/>
</dbReference>
<dbReference type="Proteomes" id="UP000694941">
    <property type="component" value="Unplaced"/>
</dbReference>
<keyword evidence="4" id="KW-0393">Immunoglobulin domain</keyword>
<gene>
    <name evidence="9" type="primary">LOC106475727</name>
</gene>
<dbReference type="InterPro" id="IPR036790">
    <property type="entry name" value="Frizzled_dom_sf"/>
</dbReference>